<dbReference type="EMBL" id="GL883077">
    <property type="protein sequence ID" value="EGF93735.1"/>
    <property type="molecule type" value="Genomic_DNA"/>
</dbReference>
<dbReference type="InterPro" id="IPR035421">
    <property type="entry name" value="Terminase_6C"/>
</dbReference>
<feature type="domain" description="Terminase large subunit gp17-like C-terminal" evidence="3">
    <location>
        <begin position="273"/>
        <end position="418"/>
    </location>
</feature>
<evidence type="ECO:0000259" key="3">
    <source>
        <dbReference type="Pfam" id="PF17289"/>
    </source>
</evidence>
<dbReference type="STRING" id="715226.ABI_21760"/>
<protein>
    <submittedName>
        <fullName evidence="4">Phage terminase, large subunit, PBSX family</fullName>
    </submittedName>
</protein>
<reference evidence="5" key="1">
    <citation type="submission" date="2011-03" db="EMBL/GenBank/DDBJ databases">
        <title>Draft genome sequence of Brevundimonas diminuta.</title>
        <authorList>
            <person name="Brown P.J.B."/>
            <person name="Buechlein A."/>
            <person name="Hemmerich C."/>
            <person name="Brun Y.V."/>
        </authorList>
    </citation>
    <scope>NUCLEOTIDE SEQUENCE [LARGE SCALE GENOMIC DNA]</scope>
    <source>
        <strain evidence="5">C19</strain>
    </source>
</reference>
<dbReference type="PANTHER" id="PTHR39184:SF1">
    <property type="entry name" value="PBSX PHAGE TERMINASE LARGE SUBUNIT"/>
    <property type="match status" value="1"/>
</dbReference>
<dbReference type="InterPro" id="IPR027417">
    <property type="entry name" value="P-loop_NTPase"/>
</dbReference>
<dbReference type="Proteomes" id="UP000006512">
    <property type="component" value="Unassembled WGS sequence"/>
</dbReference>
<organism evidence="4 5">
    <name type="scientific">Asticcacaulis biprosthecium C19</name>
    <dbReference type="NCBI Taxonomy" id="715226"/>
    <lineage>
        <taxon>Bacteria</taxon>
        <taxon>Pseudomonadati</taxon>
        <taxon>Pseudomonadota</taxon>
        <taxon>Alphaproteobacteria</taxon>
        <taxon>Caulobacterales</taxon>
        <taxon>Caulobacteraceae</taxon>
        <taxon>Asticcacaulis</taxon>
    </lineage>
</organism>
<dbReference type="eggNOG" id="COG1783">
    <property type="taxonomic scope" value="Bacteria"/>
</dbReference>
<name>F4QGY2_9CAUL</name>
<accession>F4QGY2</accession>
<evidence type="ECO:0000256" key="1">
    <source>
        <dbReference type="ARBA" id="ARBA00022612"/>
    </source>
</evidence>
<dbReference type="AlphaFoldDB" id="F4QGY2"/>
<evidence type="ECO:0000313" key="4">
    <source>
        <dbReference type="EMBL" id="EGF93735.1"/>
    </source>
</evidence>
<keyword evidence="1" id="KW-1188">Viral release from host cell</keyword>
<proteinExistence type="predicted"/>
<keyword evidence="5" id="KW-1185">Reference proteome</keyword>
<evidence type="ECO:0000313" key="5">
    <source>
        <dbReference type="Proteomes" id="UP000006512"/>
    </source>
</evidence>
<dbReference type="HOGENOM" id="CLU_629786_0_0_5"/>
<evidence type="ECO:0000259" key="2">
    <source>
        <dbReference type="Pfam" id="PF04466"/>
    </source>
</evidence>
<dbReference type="InterPro" id="IPR035412">
    <property type="entry name" value="Terminase_L_N"/>
</dbReference>
<dbReference type="InterPro" id="IPR052380">
    <property type="entry name" value="Viral_DNA_packaging_terminase"/>
</dbReference>
<dbReference type="Gene3D" id="3.40.50.300">
    <property type="entry name" value="P-loop containing nucleotide triphosphate hydrolases"/>
    <property type="match status" value="1"/>
</dbReference>
<dbReference type="Pfam" id="PF17289">
    <property type="entry name" value="Terminase_6C"/>
    <property type="match status" value="1"/>
</dbReference>
<gene>
    <name evidence="4" type="ORF">ABI_21760</name>
</gene>
<dbReference type="PANTHER" id="PTHR39184">
    <property type="match status" value="1"/>
</dbReference>
<feature type="domain" description="Phage terminase large subunit N-terminal" evidence="2">
    <location>
        <begin position="44"/>
        <end position="237"/>
    </location>
</feature>
<dbReference type="Gene3D" id="3.30.420.240">
    <property type="match status" value="1"/>
</dbReference>
<dbReference type="Pfam" id="PF04466">
    <property type="entry name" value="Terminase_3"/>
    <property type="match status" value="1"/>
</dbReference>
<sequence>MAFGLAHLLATSPLKKWGGEGKVILEPIPAYRFLTKKPLGSFRFRAAYGGRGAAKSWEFANAAIYHSLNTPGARVVFVREIQGSLADSAFTLVRNRLEAYGLEGAFRQANGRFHHVENGAEILFLGLWRGNKPEGIKSLEGATLTIWEEASEGRQRSLDVLIPTVLRTPQSELWCLWNPMLPTDPVDRFFRGDVEPQKTICRRVNWDSNPHFPEALREQMALDRKKDPLRAAWIWDGAYMPSAQNALWTRELLDRAWVQGRDKVMEAVGRVVVGVDPAGGGGDEVGIVVAGRYGAEGYIVLDDRSVAARSPEGWATEVLRAVDAYAADCVVVEKNFGGDLVASNLRVNGVHCRIREVTASRGKQVRAEPIAALYEQHKVYHRRPFPALEGQLLQMTPNGYAVKGKSPDRLDALVWALTELSRRSLAFGVY</sequence>